<dbReference type="InterPro" id="IPR029058">
    <property type="entry name" value="AB_hydrolase_fold"/>
</dbReference>
<dbReference type="PANTHER" id="PTHR48081:SF8">
    <property type="entry name" value="ALPHA_BETA HYDROLASE FOLD-3 DOMAIN-CONTAINING PROTEIN-RELATED"/>
    <property type="match status" value="1"/>
</dbReference>
<name>A0ABQ2TCB1_STREZ</name>
<dbReference type="Proteomes" id="UP000597853">
    <property type="component" value="Unassembled WGS sequence"/>
</dbReference>
<evidence type="ECO:0000313" key="5">
    <source>
        <dbReference type="Proteomes" id="UP000597853"/>
    </source>
</evidence>
<feature type="region of interest" description="Disordered" evidence="2">
    <location>
        <begin position="1"/>
        <end position="20"/>
    </location>
</feature>
<evidence type="ECO:0000259" key="3">
    <source>
        <dbReference type="Pfam" id="PF07859"/>
    </source>
</evidence>
<dbReference type="Gene3D" id="3.40.50.1820">
    <property type="entry name" value="alpha/beta hydrolase"/>
    <property type="match status" value="1"/>
</dbReference>
<dbReference type="EMBL" id="BMTX01000017">
    <property type="protein sequence ID" value="GGS63176.1"/>
    <property type="molecule type" value="Genomic_DNA"/>
</dbReference>
<dbReference type="InterPro" id="IPR013094">
    <property type="entry name" value="AB_hydrolase_3"/>
</dbReference>
<sequence>MNPALTAPEGTPMTSMPRPAVDPELHALLAGMPLVERMDEQILAQLRALPSPSPDSLLAGRRVVRREVDVPAEDGAAVRLSVLHPADRDPGVPAPCVYWMHGGGMVLGDRFGQIDIPLEWLERFGVVVVTVEYRLAPEATGTAAVEDCHRGLAWVAAHAGELGVDPGRIVVAGISAGGGLAAGLCLLARDRGTPAIAAQLLICPMLDHRNVTVSSRQYSGEPGVWTRETNEFAWRTLLGGRDDGEVSPYVSPARATDLSGLPTAYVDTGSAEVFRDEDVAYASAIWAAGGQAELHVWAGGPHGFDAQFPQAELAVTARRTRGEWLGRVLRGAAAAAPTAAAAPVTAGGAVAADGSADR</sequence>
<gene>
    <name evidence="4" type="ORF">GCM10010285_48300</name>
</gene>
<accession>A0ABQ2TCB1</accession>
<evidence type="ECO:0000256" key="2">
    <source>
        <dbReference type="SAM" id="MobiDB-lite"/>
    </source>
</evidence>
<proteinExistence type="predicted"/>
<feature type="domain" description="Alpha/beta hydrolase fold-3" evidence="3">
    <location>
        <begin position="98"/>
        <end position="304"/>
    </location>
</feature>
<dbReference type="Pfam" id="PF07859">
    <property type="entry name" value="Abhydrolase_3"/>
    <property type="match status" value="1"/>
</dbReference>
<reference evidence="5" key="1">
    <citation type="journal article" date="2019" name="Int. J. Syst. Evol. Microbiol.">
        <title>The Global Catalogue of Microorganisms (GCM) 10K type strain sequencing project: providing services to taxonomists for standard genome sequencing and annotation.</title>
        <authorList>
            <consortium name="The Broad Institute Genomics Platform"/>
            <consortium name="The Broad Institute Genome Sequencing Center for Infectious Disease"/>
            <person name="Wu L."/>
            <person name="Ma J."/>
        </authorList>
    </citation>
    <scope>NUCLEOTIDE SEQUENCE [LARGE SCALE GENOMIC DNA]</scope>
    <source>
        <strain evidence="5">JCM 4416</strain>
    </source>
</reference>
<keyword evidence="5" id="KW-1185">Reference proteome</keyword>
<keyword evidence="1" id="KW-0378">Hydrolase</keyword>
<comment type="caution">
    <text evidence="4">The sequence shown here is derived from an EMBL/GenBank/DDBJ whole genome shotgun (WGS) entry which is preliminary data.</text>
</comment>
<organism evidence="4 5">
    <name type="scientific">Streptomyces pseudogriseolus</name>
    <name type="common">Streptomyces gancidicus</name>
    <name type="synonym">Streptomyces rubiginosus</name>
    <dbReference type="NCBI Taxonomy" id="36817"/>
    <lineage>
        <taxon>Bacteria</taxon>
        <taxon>Bacillati</taxon>
        <taxon>Actinomycetota</taxon>
        <taxon>Actinomycetes</taxon>
        <taxon>Kitasatosporales</taxon>
        <taxon>Streptomycetaceae</taxon>
        <taxon>Streptomyces</taxon>
        <taxon>Streptomyces pseudogriseolus group</taxon>
    </lineage>
</organism>
<dbReference type="InterPro" id="IPR050300">
    <property type="entry name" value="GDXG_lipolytic_enzyme"/>
</dbReference>
<evidence type="ECO:0000256" key="1">
    <source>
        <dbReference type="ARBA" id="ARBA00022801"/>
    </source>
</evidence>
<evidence type="ECO:0000313" key="4">
    <source>
        <dbReference type="EMBL" id="GGS63176.1"/>
    </source>
</evidence>
<dbReference type="PANTHER" id="PTHR48081">
    <property type="entry name" value="AB HYDROLASE SUPERFAMILY PROTEIN C4A8.06C"/>
    <property type="match status" value="1"/>
</dbReference>
<protein>
    <submittedName>
        <fullName evidence="4">Esterase</fullName>
    </submittedName>
</protein>
<dbReference type="SUPFAM" id="SSF53474">
    <property type="entry name" value="alpha/beta-Hydrolases"/>
    <property type="match status" value="1"/>
</dbReference>